<comment type="caution">
    <text evidence="2">The sequence shown here is derived from an EMBL/GenBank/DDBJ whole genome shotgun (WGS) entry which is preliminary data.</text>
</comment>
<feature type="region of interest" description="Disordered" evidence="1">
    <location>
        <begin position="23"/>
        <end position="46"/>
    </location>
</feature>
<keyword evidence="3" id="KW-1185">Reference proteome</keyword>
<name>A0A2U1KJA4_ARTAN</name>
<organism evidence="2 3">
    <name type="scientific">Artemisia annua</name>
    <name type="common">Sweet wormwood</name>
    <dbReference type="NCBI Taxonomy" id="35608"/>
    <lineage>
        <taxon>Eukaryota</taxon>
        <taxon>Viridiplantae</taxon>
        <taxon>Streptophyta</taxon>
        <taxon>Embryophyta</taxon>
        <taxon>Tracheophyta</taxon>
        <taxon>Spermatophyta</taxon>
        <taxon>Magnoliopsida</taxon>
        <taxon>eudicotyledons</taxon>
        <taxon>Gunneridae</taxon>
        <taxon>Pentapetalae</taxon>
        <taxon>asterids</taxon>
        <taxon>campanulids</taxon>
        <taxon>Asterales</taxon>
        <taxon>Asteraceae</taxon>
        <taxon>Asteroideae</taxon>
        <taxon>Anthemideae</taxon>
        <taxon>Artemisiinae</taxon>
        <taxon>Artemisia</taxon>
    </lineage>
</organism>
<gene>
    <name evidence="2" type="ORF">CTI12_AA595870</name>
</gene>
<proteinExistence type="predicted"/>
<accession>A0A2U1KJA4</accession>
<evidence type="ECO:0000313" key="3">
    <source>
        <dbReference type="Proteomes" id="UP000245207"/>
    </source>
</evidence>
<dbReference type="Proteomes" id="UP000245207">
    <property type="component" value="Unassembled WGS sequence"/>
</dbReference>
<evidence type="ECO:0000256" key="1">
    <source>
        <dbReference type="SAM" id="MobiDB-lite"/>
    </source>
</evidence>
<dbReference type="AlphaFoldDB" id="A0A2U1KJA4"/>
<sequence>MCRNSKDNKLFPFALEDVIEAIGSNNQQRTQDWPPPDKNSGGGDDPEVVFNVLDAILKCSLERLKIMRLDSRVLAC</sequence>
<dbReference type="EMBL" id="PKPP01017562">
    <property type="protein sequence ID" value="PWA36860.1"/>
    <property type="molecule type" value="Genomic_DNA"/>
</dbReference>
<evidence type="ECO:0000313" key="2">
    <source>
        <dbReference type="EMBL" id="PWA36860.1"/>
    </source>
</evidence>
<reference evidence="2 3" key="1">
    <citation type="journal article" date="2018" name="Mol. Plant">
        <title>The genome of Artemisia annua provides insight into the evolution of Asteraceae family and artemisinin biosynthesis.</title>
        <authorList>
            <person name="Shen Q."/>
            <person name="Zhang L."/>
            <person name="Liao Z."/>
            <person name="Wang S."/>
            <person name="Yan T."/>
            <person name="Shi P."/>
            <person name="Liu M."/>
            <person name="Fu X."/>
            <person name="Pan Q."/>
            <person name="Wang Y."/>
            <person name="Lv Z."/>
            <person name="Lu X."/>
            <person name="Zhang F."/>
            <person name="Jiang W."/>
            <person name="Ma Y."/>
            <person name="Chen M."/>
            <person name="Hao X."/>
            <person name="Li L."/>
            <person name="Tang Y."/>
            <person name="Lv G."/>
            <person name="Zhou Y."/>
            <person name="Sun X."/>
            <person name="Brodelius P.E."/>
            <person name="Rose J.K.C."/>
            <person name="Tang K."/>
        </authorList>
    </citation>
    <scope>NUCLEOTIDE SEQUENCE [LARGE SCALE GENOMIC DNA]</scope>
    <source>
        <strain evidence="3">cv. Huhao1</strain>
        <tissue evidence="2">Leaf</tissue>
    </source>
</reference>
<protein>
    <submittedName>
        <fullName evidence="2">Pentatricopeptide repeat-containing protein</fullName>
    </submittedName>
</protein>